<dbReference type="EMBL" id="CAVNYO010000421">
    <property type="protein sequence ID" value="CAK5278145.1"/>
    <property type="molecule type" value="Genomic_DNA"/>
</dbReference>
<dbReference type="Proteomes" id="UP001295794">
    <property type="component" value="Unassembled WGS sequence"/>
</dbReference>
<keyword evidence="1" id="KW-0812">Transmembrane</keyword>
<feature type="non-terminal residue" evidence="2">
    <location>
        <position position="1"/>
    </location>
</feature>
<proteinExistence type="predicted"/>
<evidence type="ECO:0000313" key="3">
    <source>
        <dbReference type="EMBL" id="CAK5278145.1"/>
    </source>
</evidence>
<comment type="caution">
    <text evidence="2">The sequence shown here is derived from an EMBL/GenBank/DDBJ whole genome shotgun (WGS) entry which is preliminary data.</text>
</comment>
<accession>A0AAD2GW90</accession>
<keyword evidence="4" id="KW-1185">Reference proteome</keyword>
<dbReference type="EMBL" id="CAVNYO010000040">
    <property type="protein sequence ID" value="CAK5263372.1"/>
    <property type="molecule type" value="Genomic_DNA"/>
</dbReference>
<sequence>RNSNLSPLPVVLALVLIFNLNRYRVHKFKSGDNRKAQAGTGRGNERWNVPWTWPNGLVPVRSGETEMVSADYALGSQRFYVSVMG</sequence>
<evidence type="ECO:0000313" key="4">
    <source>
        <dbReference type="Proteomes" id="UP001295794"/>
    </source>
</evidence>
<keyword evidence="1" id="KW-1133">Transmembrane helix</keyword>
<protein>
    <submittedName>
        <fullName evidence="2">Uncharacterized protein</fullName>
    </submittedName>
</protein>
<dbReference type="AlphaFoldDB" id="A0AAD2GW90"/>
<organism evidence="2 4">
    <name type="scientific">Mycena citricolor</name>
    <dbReference type="NCBI Taxonomy" id="2018698"/>
    <lineage>
        <taxon>Eukaryota</taxon>
        <taxon>Fungi</taxon>
        <taxon>Dikarya</taxon>
        <taxon>Basidiomycota</taxon>
        <taxon>Agaricomycotina</taxon>
        <taxon>Agaricomycetes</taxon>
        <taxon>Agaricomycetidae</taxon>
        <taxon>Agaricales</taxon>
        <taxon>Marasmiineae</taxon>
        <taxon>Mycenaceae</taxon>
        <taxon>Mycena</taxon>
    </lineage>
</organism>
<reference evidence="2" key="1">
    <citation type="submission" date="2023-11" db="EMBL/GenBank/DDBJ databases">
        <authorList>
            <person name="De Vega J J."/>
            <person name="De Vega J J."/>
        </authorList>
    </citation>
    <scope>NUCLEOTIDE SEQUENCE</scope>
</reference>
<evidence type="ECO:0000313" key="2">
    <source>
        <dbReference type="EMBL" id="CAK5263372.1"/>
    </source>
</evidence>
<feature type="transmembrane region" description="Helical" evidence="1">
    <location>
        <begin position="6"/>
        <end position="25"/>
    </location>
</feature>
<gene>
    <name evidence="3" type="ORF">MYCIT1_LOCUS27427</name>
    <name evidence="2" type="ORF">MYCIT1_LOCUS2827</name>
</gene>
<keyword evidence="1" id="KW-0472">Membrane</keyword>
<name>A0AAD2GW90_9AGAR</name>
<evidence type="ECO:0000256" key="1">
    <source>
        <dbReference type="SAM" id="Phobius"/>
    </source>
</evidence>